<keyword evidence="11" id="KW-1185">Reference proteome</keyword>
<dbReference type="PANTHER" id="PTHR34982">
    <property type="entry name" value="YOP PROTEINS TRANSLOCATION PROTEIN L"/>
    <property type="match status" value="1"/>
</dbReference>
<evidence type="ECO:0000313" key="11">
    <source>
        <dbReference type="Proteomes" id="UP001500782"/>
    </source>
</evidence>
<feature type="coiled-coil region" evidence="8">
    <location>
        <begin position="47"/>
        <end position="89"/>
    </location>
</feature>
<organism evidence="10 11">
    <name type="scientific">Bacillus carboniphilus</name>
    <dbReference type="NCBI Taxonomy" id="86663"/>
    <lineage>
        <taxon>Bacteria</taxon>
        <taxon>Bacillati</taxon>
        <taxon>Bacillota</taxon>
        <taxon>Bacilli</taxon>
        <taxon>Bacillales</taxon>
        <taxon>Bacillaceae</taxon>
        <taxon>Bacillus</taxon>
    </lineage>
</organism>
<sequence>MSRVFKAPFVANREGQLIGVKPFHTQVTEEVEPEKKQDPKVVAEEIVNAANKQAEQILAEVHQHREQMLLELDQERIHWAEEKEQLRTQVQKEAYEEGYNQGRNEGYKDLSTLFDKANSIVSQAQEDYHQHLIDSEKTIVELAVKVAEKVIGKKLRQEEDFISFSKEAIKQVKETKTAFIYVHPDNYEAILRSKNELTLLLPAESEIYVYANPELSSTSCLIETPGGKLDGSAEVQLAEIKQKLLEWLEEEEA</sequence>
<dbReference type="Pfam" id="PF02108">
    <property type="entry name" value="FliH"/>
    <property type="match status" value="1"/>
</dbReference>
<keyword evidence="5" id="KW-0653">Protein transport</keyword>
<evidence type="ECO:0000256" key="4">
    <source>
        <dbReference type="ARBA" id="ARBA00022795"/>
    </source>
</evidence>
<evidence type="ECO:0000256" key="6">
    <source>
        <dbReference type="ARBA" id="ARBA00023225"/>
    </source>
</evidence>
<dbReference type="PANTHER" id="PTHR34982:SF1">
    <property type="entry name" value="FLAGELLAR ASSEMBLY PROTEIN FLIH"/>
    <property type="match status" value="1"/>
</dbReference>
<evidence type="ECO:0000256" key="5">
    <source>
        <dbReference type="ARBA" id="ARBA00022927"/>
    </source>
</evidence>
<feature type="domain" description="Flagellar assembly protein FliH/Type III secretion system HrpE" evidence="9">
    <location>
        <begin position="115"/>
        <end position="239"/>
    </location>
</feature>
<evidence type="ECO:0000256" key="1">
    <source>
        <dbReference type="ARBA" id="ARBA00003041"/>
    </source>
</evidence>
<keyword evidence="4" id="KW-1005">Bacterial flagellum biogenesis</keyword>
<dbReference type="InterPro" id="IPR018035">
    <property type="entry name" value="Flagellar_FliH/T3SS_HrpE"/>
</dbReference>
<dbReference type="Proteomes" id="UP001500782">
    <property type="component" value="Unassembled WGS sequence"/>
</dbReference>
<accession>A0ABN0WBL7</accession>
<protein>
    <recommendedName>
        <fullName evidence="7">Flagellar assembly protein FliH</fullName>
    </recommendedName>
</protein>
<dbReference type="RefSeq" id="WP_343799201.1">
    <property type="nucleotide sequence ID" value="NZ_BAAADJ010000022.1"/>
</dbReference>
<evidence type="ECO:0000259" key="9">
    <source>
        <dbReference type="Pfam" id="PF02108"/>
    </source>
</evidence>
<name>A0ABN0WBL7_9BACI</name>
<comment type="function">
    <text evidence="1">Needed for flagellar regrowth and assembly.</text>
</comment>
<keyword evidence="6" id="KW-1006">Bacterial flagellum protein export</keyword>
<evidence type="ECO:0000256" key="2">
    <source>
        <dbReference type="ARBA" id="ARBA00006602"/>
    </source>
</evidence>
<evidence type="ECO:0000256" key="8">
    <source>
        <dbReference type="SAM" id="Coils"/>
    </source>
</evidence>
<evidence type="ECO:0000313" key="10">
    <source>
        <dbReference type="EMBL" id="GAA0331809.1"/>
    </source>
</evidence>
<proteinExistence type="inferred from homology"/>
<dbReference type="NCBIfam" id="TIGR03825">
    <property type="entry name" value="FliH_bacil"/>
    <property type="match status" value="1"/>
</dbReference>
<gene>
    <name evidence="10" type="ORF">GCM10008967_23030</name>
</gene>
<evidence type="ECO:0000256" key="7">
    <source>
        <dbReference type="NCBIfam" id="TIGR03825"/>
    </source>
</evidence>
<evidence type="ECO:0000256" key="3">
    <source>
        <dbReference type="ARBA" id="ARBA00022448"/>
    </source>
</evidence>
<comment type="caution">
    <text evidence="10">The sequence shown here is derived from an EMBL/GenBank/DDBJ whole genome shotgun (WGS) entry which is preliminary data.</text>
</comment>
<dbReference type="InterPro" id="IPR051472">
    <property type="entry name" value="T3SS_Stator/FliH"/>
</dbReference>
<comment type="similarity">
    <text evidence="2">Belongs to the FliH family.</text>
</comment>
<keyword evidence="3" id="KW-0813">Transport</keyword>
<keyword evidence="8" id="KW-0175">Coiled coil</keyword>
<dbReference type="EMBL" id="BAAADJ010000022">
    <property type="protein sequence ID" value="GAA0331809.1"/>
    <property type="molecule type" value="Genomic_DNA"/>
</dbReference>
<reference evidence="11" key="1">
    <citation type="journal article" date="2019" name="Int. J. Syst. Evol. Microbiol.">
        <title>The Global Catalogue of Microorganisms (GCM) 10K type strain sequencing project: providing services to taxonomists for standard genome sequencing and annotation.</title>
        <authorList>
            <consortium name="The Broad Institute Genomics Platform"/>
            <consortium name="The Broad Institute Genome Sequencing Center for Infectious Disease"/>
            <person name="Wu L."/>
            <person name="Ma J."/>
        </authorList>
    </citation>
    <scope>NUCLEOTIDE SEQUENCE [LARGE SCALE GENOMIC DNA]</scope>
    <source>
        <strain evidence="11">JCM 9731</strain>
    </source>
</reference>
<dbReference type="InterPro" id="IPR022524">
    <property type="entry name" value="FliH_Bacilli"/>
</dbReference>